<evidence type="ECO:0000256" key="10">
    <source>
        <dbReference type="ARBA" id="ARBA00023242"/>
    </source>
</evidence>
<dbReference type="InterPro" id="IPR003107">
    <property type="entry name" value="HAT"/>
</dbReference>
<dbReference type="FunFam" id="1.25.40.10:FF:000649">
    <property type="entry name" value="mRNA splicing factor (Prp1/Zer1), putative"/>
    <property type="match status" value="1"/>
</dbReference>
<dbReference type="InterPro" id="IPR055430">
    <property type="entry name" value="HAT_Syf1_CNRKL1_C"/>
</dbReference>
<keyword evidence="5" id="KW-0597">Phosphoprotein</keyword>
<feature type="coiled-coil region" evidence="14">
    <location>
        <begin position="114"/>
        <end position="157"/>
    </location>
</feature>
<dbReference type="SMART" id="SM00028">
    <property type="entry name" value="TPR"/>
    <property type="match status" value="2"/>
</dbReference>
<evidence type="ECO:0000256" key="9">
    <source>
        <dbReference type="ARBA" id="ARBA00023187"/>
    </source>
</evidence>
<keyword evidence="19" id="KW-1185">Reference proteome</keyword>
<dbReference type="FunFam" id="1.25.40.10:FF:000054">
    <property type="entry name" value="Pre-mRNA processing factor 6"/>
    <property type="match status" value="1"/>
</dbReference>
<evidence type="ECO:0000313" key="18">
    <source>
        <dbReference type="Ensembl" id="ENSOTSP00005029984.2"/>
    </source>
</evidence>
<reference evidence="18" key="2">
    <citation type="submission" date="2025-09" db="UniProtKB">
        <authorList>
            <consortium name="Ensembl"/>
        </authorList>
    </citation>
    <scope>IDENTIFICATION</scope>
</reference>
<feature type="domain" description="Pre-mRNA-splicing factor Syf1/CRNKL1-like C-terminal HAT-repeats" evidence="17">
    <location>
        <begin position="436"/>
        <end position="587"/>
    </location>
</feature>
<evidence type="ECO:0000256" key="12">
    <source>
        <dbReference type="ARBA" id="ARBA00032140"/>
    </source>
</evidence>
<keyword evidence="8" id="KW-0677">Repeat</keyword>
<dbReference type="InterPro" id="IPR045075">
    <property type="entry name" value="Syf1-like"/>
</dbReference>
<keyword evidence="7" id="KW-0747">Spliceosome</keyword>
<comment type="similarity">
    <text evidence="3">Belongs to the crooked-neck family.</text>
</comment>
<sequence length="931" mass="105219">SSCGAPQGALLQTNKKKPFLGMAAPLGYVPGLGRGATGFTTRSDIGPARDANDPVDDRHAPPGQRTVGDKMKKNQEDDEEDLNDTNYDEFNGYAGSLFSSGPYEKDDEEADAIYAALDKRMDERRKERRELREKDEIEKYRMERPKIQQQFSDLKRKLSGMSDEEWLSIPEVGDARNKRQRNPRYEKLTPVPDSFFSKHLTTGDKHTTVDPLQGLNLPGGLESPYPGGMTPGLMTPGTGELDMRKIGQARNTLMDMRLSQVSDSVSGQTVVDPKGYLTDLNSMIPTHGGDISDIKKARLLLKSVRETNPHHPPAWIASARLEEVTGKLQVARNLIMKGTEMCPKSEDVWLEAARLQPGDTAKAVVAQAVRHLPGSVRIYIRAAELETDVRAKKRVLRKGEMFVPFQSYNGANQFLLRPSHTTLPSLWLALARLETYENARRVLNKARENIPTDRHIWITAAKLEEANGNTQMVEKIVDRAITSLGANGVEINREQWIQDAEECDKAGSVATCQAVIRAVIGIGIEEEDCKHTWMEDAESCVSHGALECARAIYAHALQMFPSKKSVWLRAAYFEKNHGTRESLEALLQRAVAHCPKAEVLWLMGAKSKWLAEDVPAARSILALAFQANPNSEEIWLAAVKLESENNEYERARRLLAKARSSAPTARVFMKSVKLEWVLGNIEAAHELCTEALKHYEDFPKLWMMRGQIEEQSEHNEKAREAYNQGLKKCPHSMSLWLLLSRLEERVGQLTRARSILEKSRLKNPQSPDLWLESVRLEFRAGLKNIANTLMAKALQECPNSGILWAEAVFLEARPQRKTKSVDALKKCEHDPHVLLAVAKLFWSERKITKAREWFLRTVKIEPDLGDAWALFYKFEMQHGTEEQQEEVRKRCENAEPRHGELWCAESKHVLYWQKKIGEILTQVASKIKNTF</sequence>
<dbReference type="SUPFAM" id="SSF48452">
    <property type="entry name" value="TPR-like"/>
    <property type="match status" value="4"/>
</dbReference>
<dbReference type="GO" id="GO:0071013">
    <property type="term" value="C:catalytic step 2 spliceosome"/>
    <property type="evidence" value="ECO:0007669"/>
    <property type="project" value="TreeGrafter"/>
</dbReference>
<evidence type="ECO:0000259" key="17">
    <source>
        <dbReference type="Pfam" id="PF23231"/>
    </source>
</evidence>
<dbReference type="GO" id="GO:0000244">
    <property type="term" value="P:spliceosomal tri-snRNP complex assembly"/>
    <property type="evidence" value="ECO:0007669"/>
    <property type="project" value="TreeGrafter"/>
</dbReference>
<name>A0A8C8F5I6_ONCTS</name>
<keyword evidence="6" id="KW-0507">mRNA processing</keyword>
<feature type="compositionally biased region" description="Acidic residues" evidence="15">
    <location>
        <begin position="76"/>
        <end position="87"/>
    </location>
</feature>
<dbReference type="Proteomes" id="UP000694402">
    <property type="component" value="Unassembled WGS sequence"/>
</dbReference>
<dbReference type="Ensembl" id="ENSOTST00005032431.2">
    <property type="protein sequence ID" value="ENSOTSP00005029984.2"/>
    <property type="gene ID" value="ENSOTSG00005013868.2"/>
</dbReference>
<dbReference type="FunFam" id="1.25.40.10:FF:000058">
    <property type="entry name" value="Pre-mRNA processing factor 6"/>
    <property type="match status" value="1"/>
</dbReference>
<dbReference type="Pfam" id="PF23231">
    <property type="entry name" value="HAT_Syf1_CNRKL1_C"/>
    <property type="match status" value="1"/>
</dbReference>
<dbReference type="SMART" id="SM00386">
    <property type="entry name" value="HAT"/>
    <property type="match status" value="12"/>
</dbReference>
<evidence type="ECO:0000256" key="3">
    <source>
        <dbReference type="ARBA" id="ARBA00008644"/>
    </source>
</evidence>
<evidence type="ECO:0000256" key="1">
    <source>
        <dbReference type="ARBA" id="ARBA00004324"/>
    </source>
</evidence>
<evidence type="ECO:0000256" key="8">
    <source>
        <dbReference type="ARBA" id="ARBA00022737"/>
    </source>
</evidence>
<reference evidence="18" key="1">
    <citation type="submission" date="2025-08" db="UniProtKB">
        <authorList>
            <consortium name="Ensembl"/>
        </authorList>
    </citation>
    <scope>IDENTIFICATION</scope>
</reference>
<evidence type="ECO:0000259" key="16">
    <source>
        <dbReference type="Pfam" id="PF06424"/>
    </source>
</evidence>
<dbReference type="InterPro" id="IPR019734">
    <property type="entry name" value="TPR_rpt"/>
</dbReference>
<comment type="subcellular location">
    <subcellularLocation>
        <location evidence="1">Nucleus speckle</location>
    </subcellularLocation>
    <subcellularLocation>
        <location evidence="2">Nucleus</location>
        <location evidence="2">Nucleoplasm</location>
    </subcellularLocation>
</comment>
<dbReference type="Pfam" id="PF06424">
    <property type="entry name" value="PRP1_N"/>
    <property type="match status" value="1"/>
</dbReference>
<dbReference type="InterPro" id="IPR011990">
    <property type="entry name" value="TPR-like_helical_dom_sf"/>
</dbReference>
<comment type="function">
    <text evidence="13">Involved in pre-mRNA splicing as component of the U4/U6-U5 tri-snRNP complex, one of the building blocks of the spliceosome. Enhances dihydrotestosterone-induced transactivation activity of AR, as well as dexamethasone-induced transactivation activity of NR3C1, but does not affect estrogen-induced transactivation.</text>
</comment>
<dbReference type="AlphaFoldDB" id="A0A8C8F5I6"/>
<feature type="region of interest" description="Disordered" evidence="15">
    <location>
        <begin position="31"/>
        <end position="105"/>
    </location>
</feature>
<evidence type="ECO:0000256" key="11">
    <source>
        <dbReference type="ARBA" id="ARBA00031070"/>
    </source>
</evidence>
<dbReference type="GeneTree" id="ENSGT00550000075016"/>
<evidence type="ECO:0000256" key="6">
    <source>
        <dbReference type="ARBA" id="ARBA00022664"/>
    </source>
</evidence>
<evidence type="ECO:0000256" key="14">
    <source>
        <dbReference type="SAM" id="Coils"/>
    </source>
</evidence>
<evidence type="ECO:0000256" key="15">
    <source>
        <dbReference type="SAM" id="MobiDB-lite"/>
    </source>
</evidence>
<feature type="domain" description="PRP1 splicing factor N-terminal" evidence="16">
    <location>
        <begin position="24"/>
        <end position="178"/>
    </location>
</feature>
<dbReference type="InterPro" id="IPR010491">
    <property type="entry name" value="PRP1_N"/>
</dbReference>
<evidence type="ECO:0000256" key="13">
    <source>
        <dbReference type="ARBA" id="ARBA00046247"/>
    </source>
</evidence>
<dbReference type="Pfam" id="PF14559">
    <property type="entry name" value="TPR_19"/>
    <property type="match status" value="1"/>
</dbReference>
<keyword evidence="10" id="KW-0539">Nucleus</keyword>
<accession>A0A8C8F5I6</accession>
<evidence type="ECO:0000256" key="4">
    <source>
        <dbReference type="ARBA" id="ARBA00020235"/>
    </source>
</evidence>
<dbReference type="GO" id="GO:0016607">
    <property type="term" value="C:nuclear speck"/>
    <property type="evidence" value="ECO:0007669"/>
    <property type="project" value="UniProtKB-SubCell"/>
</dbReference>
<feature type="compositionally biased region" description="Basic and acidic residues" evidence="15">
    <location>
        <begin position="50"/>
        <end position="60"/>
    </location>
</feature>
<organism evidence="18 19">
    <name type="scientific">Oncorhynchus tshawytscha</name>
    <name type="common">Chinook salmon</name>
    <name type="synonym">Salmo tshawytscha</name>
    <dbReference type="NCBI Taxonomy" id="74940"/>
    <lineage>
        <taxon>Eukaryota</taxon>
        <taxon>Metazoa</taxon>
        <taxon>Chordata</taxon>
        <taxon>Craniata</taxon>
        <taxon>Vertebrata</taxon>
        <taxon>Euteleostomi</taxon>
        <taxon>Actinopterygii</taxon>
        <taxon>Neopterygii</taxon>
        <taxon>Teleostei</taxon>
        <taxon>Protacanthopterygii</taxon>
        <taxon>Salmoniformes</taxon>
        <taxon>Salmonidae</taxon>
        <taxon>Salmoninae</taxon>
        <taxon>Oncorhynchus</taxon>
    </lineage>
</organism>
<protein>
    <recommendedName>
        <fullName evidence="4">Pre-mRNA-processing factor 6</fullName>
    </recommendedName>
    <alternativeName>
        <fullName evidence="12">PRP6 homolog</fullName>
    </alternativeName>
    <alternativeName>
        <fullName evidence="11">U5 snRNP-associated 102 kDa protein</fullName>
    </alternativeName>
</protein>
<evidence type="ECO:0000256" key="2">
    <source>
        <dbReference type="ARBA" id="ARBA00004642"/>
    </source>
</evidence>
<dbReference type="PANTHER" id="PTHR11246:SF1">
    <property type="entry name" value="PRE-MRNA-PROCESSING FACTOR 6"/>
    <property type="match status" value="1"/>
</dbReference>
<keyword evidence="9" id="KW-0508">mRNA splicing</keyword>
<evidence type="ECO:0000313" key="19">
    <source>
        <dbReference type="Proteomes" id="UP000694402"/>
    </source>
</evidence>
<proteinExistence type="inferred from homology"/>
<gene>
    <name evidence="18" type="primary">PRPF6</name>
</gene>
<dbReference type="GO" id="GO:0046540">
    <property type="term" value="C:U4/U6 x U5 tri-snRNP complex"/>
    <property type="evidence" value="ECO:0007669"/>
    <property type="project" value="TreeGrafter"/>
</dbReference>
<dbReference type="Pfam" id="PF13428">
    <property type="entry name" value="TPR_14"/>
    <property type="match status" value="1"/>
</dbReference>
<keyword evidence="14" id="KW-0175">Coiled coil</keyword>
<evidence type="ECO:0000256" key="7">
    <source>
        <dbReference type="ARBA" id="ARBA00022728"/>
    </source>
</evidence>
<dbReference type="Gene3D" id="1.25.40.10">
    <property type="entry name" value="Tetratricopeptide repeat domain"/>
    <property type="match status" value="4"/>
</dbReference>
<evidence type="ECO:0000256" key="5">
    <source>
        <dbReference type="ARBA" id="ARBA00022553"/>
    </source>
</evidence>
<dbReference type="PANTHER" id="PTHR11246">
    <property type="entry name" value="PRE-MRNA SPLICING FACTOR"/>
    <property type="match status" value="1"/>
</dbReference>